<dbReference type="Proteomes" id="UP000032233">
    <property type="component" value="Unassembled WGS sequence"/>
</dbReference>
<dbReference type="AlphaFoldDB" id="A0A0D2HQL0"/>
<organism evidence="8 9">
    <name type="scientific">Dethiosulfatarculus sandiegensis</name>
    <dbReference type="NCBI Taxonomy" id="1429043"/>
    <lineage>
        <taxon>Bacteria</taxon>
        <taxon>Pseudomonadati</taxon>
        <taxon>Thermodesulfobacteriota</taxon>
        <taxon>Desulfarculia</taxon>
        <taxon>Desulfarculales</taxon>
        <taxon>Desulfarculaceae</taxon>
        <taxon>Dethiosulfatarculus</taxon>
    </lineage>
</organism>
<feature type="domain" description="Major facilitator superfamily (MFS) profile" evidence="7">
    <location>
        <begin position="41"/>
        <end position="449"/>
    </location>
</feature>
<evidence type="ECO:0000313" key="8">
    <source>
        <dbReference type="EMBL" id="KIX12763.1"/>
    </source>
</evidence>
<feature type="transmembrane region" description="Helical" evidence="6">
    <location>
        <begin position="423"/>
        <end position="444"/>
    </location>
</feature>
<feature type="transmembrane region" description="Helical" evidence="6">
    <location>
        <begin position="292"/>
        <end position="312"/>
    </location>
</feature>
<dbReference type="PANTHER" id="PTHR43826">
    <property type="entry name" value="GLUCOSE-6-PHOSPHATE EXCHANGER SLC37A4"/>
    <property type="match status" value="1"/>
</dbReference>
<name>A0A0D2HQL0_9BACT</name>
<feature type="transmembrane region" description="Helical" evidence="6">
    <location>
        <begin position="381"/>
        <end position="403"/>
    </location>
</feature>
<feature type="transmembrane region" description="Helical" evidence="6">
    <location>
        <begin position="254"/>
        <end position="272"/>
    </location>
</feature>
<evidence type="ECO:0000259" key="7">
    <source>
        <dbReference type="PROSITE" id="PS50850"/>
    </source>
</evidence>
<dbReference type="Gene3D" id="1.20.1250.20">
    <property type="entry name" value="MFS general substrate transporter like domains"/>
    <property type="match status" value="2"/>
</dbReference>
<dbReference type="InterPro" id="IPR036259">
    <property type="entry name" value="MFS_trans_sf"/>
</dbReference>
<dbReference type="GO" id="GO:0016020">
    <property type="term" value="C:membrane"/>
    <property type="evidence" value="ECO:0007669"/>
    <property type="project" value="InterPro"/>
</dbReference>
<feature type="transmembrane region" description="Helical" evidence="6">
    <location>
        <begin position="324"/>
        <end position="343"/>
    </location>
</feature>
<dbReference type="STRING" id="1429043.X474_17105"/>
<feature type="transmembrane region" description="Helical" evidence="6">
    <location>
        <begin position="37"/>
        <end position="54"/>
    </location>
</feature>
<dbReference type="InterPro" id="IPR020846">
    <property type="entry name" value="MFS_dom"/>
</dbReference>
<feature type="transmembrane region" description="Helical" evidence="6">
    <location>
        <begin position="74"/>
        <end position="95"/>
    </location>
</feature>
<feature type="transmembrane region" description="Helical" evidence="6">
    <location>
        <begin position="107"/>
        <end position="125"/>
    </location>
</feature>
<keyword evidence="9" id="KW-1185">Reference proteome</keyword>
<feature type="region of interest" description="Disordered" evidence="5">
    <location>
        <begin position="1"/>
        <end position="31"/>
    </location>
</feature>
<dbReference type="GO" id="GO:0035435">
    <property type="term" value="P:phosphate ion transmembrane transport"/>
    <property type="evidence" value="ECO:0007669"/>
    <property type="project" value="TreeGrafter"/>
</dbReference>
<comment type="subcellular location">
    <subcellularLocation>
        <location evidence="1">Endomembrane system</location>
        <topology evidence="1">Multi-pass membrane protein</topology>
    </subcellularLocation>
</comment>
<feature type="transmembrane region" description="Helical" evidence="6">
    <location>
        <begin position="349"/>
        <end position="369"/>
    </location>
</feature>
<evidence type="ECO:0000256" key="6">
    <source>
        <dbReference type="SAM" id="Phobius"/>
    </source>
</evidence>
<evidence type="ECO:0000256" key="1">
    <source>
        <dbReference type="ARBA" id="ARBA00004127"/>
    </source>
</evidence>
<dbReference type="GO" id="GO:0012505">
    <property type="term" value="C:endomembrane system"/>
    <property type="evidence" value="ECO:0007669"/>
    <property type="project" value="UniProtKB-SubCell"/>
</dbReference>
<dbReference type="InterPro" id="IPR051337">
    <property type="entry name" value="OPA_Antiporter"/>
</dbReference>
<feature type="transmembrane region" description="Helical" evidence="6">
    <location>
        <begin position="131"/>
        <end position="150"/>
    </location>
</feature>
<keyword evidence="2 6" id="KW-0812">Transmembrane</keyword>
<dbReference type="GO" id="GO:0061513">
    <property type="term" value="F:glucose 6-phosphate:phosphate antiporter activity"/>
    <property type="evidence" value="ECO:0007669"/>
    <property type="project" value="TreeGrafter"/>
</dbReference>
<dbReference type="EMBL" id="AZAC01000023">
    <property type="protein sequence ID" value="KIX12763.1"/>
    <property type="molecule type" value="Genomic_DNA"/>
</dbReference>
<dbReference type="InterPro" id="IPR000849">
    <property type="entry name" value="Sugar_P_transporter"/>
</dbReference>
<dbReference type="PIRSF" id="PIRSF002808">
    <property type="entry name" value="Hexose_phosphate_transp"/>
    <property type="match status" value="1"/>
</dbReference>
<dbReference type="PANTHER" id="PTHR43826:SF3">
    <property type="entry name" value="GLUCOSE-6-PHOSPHATE EXCHANGER SLC37A4"/>
    <property type="match status" value="1"/>
</dbReference>
<accession>A0A0D2HQL0</accession>
<proteinExistence type="predicted"/>
<evidence type="ECO:0000256" key="3">
    <source>
        <dbReference type="ARBA" id="ARBA00022989"/>
    </source>
</evidence>
<gene>
    <name evidence="8" type="ORF">X474_17105</name>
</gene>
<sequence>MSTQSSRHQPRPNHGLASSAKQKQVNRPAPGNGPGRYRWVVFSTLAVAYLFVYFHRLSPAVIAVEMMADLKVGATAMGALAAAYFYAYAVMQIPVGMLSDSWGPRRSITLFFGLAAVGSIVFGLADSLLWAIVGRTLVGLGVAMVFVATLKILTSWFSATEFAKMTGLIMAVGGIGVYTSSDPLVFLSDLLGWRGCFLAIGALSMLLTGCIWFFVRNTPEEMGLPSVSSLRIEPKEQSIRELWQGVVQVCKTPAFWPLAIWNLLTNGIFFSFGGLWGGPYLQQVYGLSKSQVGGILSMIALGLILGAPALSYLSDKVLDSRKKVLIGASSINVFLMFLLTFFIDSLPVWVFYLWFVIFGCSAASIAVMCVTTVKELFPLHLAGTATGVVNVFPFLGASLLQPLVGWVLEWRSGAAQAFTTEAYGSAFLIYLAGFAIALVSICLARDTHPQSYNV</sequence>
<dbReference type="RefSeq" id="WP_052515264.1">
    <property type="nucleotide sequence ID" value="NZ_AZAC01000023.1"/>
</dbReference>
<evidence type="ECO:0000256" key="4">
    <source>
        <dbReference type="ARBA" id="ARBA00023136"/>
    </source>
</evidence>
<reference evidence="8 9" key="1">
    <citation type="submission" date="2013-11" db="EMBL/GenBank/DDBJ databases">
        <title>Metagenomic analysis of a methanogenic consortium involved in long chain n-alkane degradation.</title>
        <authorList>
            <person name="Davidova I.A."/>
            <person name="Callaghan A.V."/>
            <person name="Wawrik B."/>
            <person name="Pruitt S."/>
            <person name="Marks C."/>
            <person name="Duncan K.E."/>
            <person name="Suflita J.M."/>
        </authorList>
    </citation>
    <scope>NUCLEOTIDE SEQUENCE [LARGE SCALE GENOMIC DNA]</scope>
    <source>
        <strain evidence="8 9">SPR</strain>
    </source>
</reference>
<dbReference type="PROSITE" id="PS50850">
    <property type="entry name" value="MFS"/>
    <property type="match status" value="1"/>
</dbReference>
<evidence type="ECO:0000256" key="5">
    <source>
        <dbReference type="SAM" id="MobiDB-lite"/>
    </source>
</evidence>
<keyword evidence="4 6" id="KW-0472">Membrane</keyword>
<comment type="caution">
    <text evidence="8">The sequence shown here is derived from an EMBL/GenBank/DDBJ whole genome shotgun (WGS) entry which is preliminary data.</text>
</comment>
<evidence type="ECO:0000256" key="2">
    <source>
        <dbReference type="ARBA" id="ARBA00022692"/>
    </source>
</evidence>
<feature type="transmembrane region" description="Helical" evidence="6">
    <location>
        <begin position="191"/>
        <end position="215"/>
    </location>
</feature>
<dbReference type="Pfam" id="PF07690">
    <property type="entry name" value="MFS_1"/>
    <property type="match status" value="1"/>
</dbReference>
<protein>
    <submittedName>
        <fullName evidence="8">MFS transporter</fullName>
    </submittedName>
</protein>
<feature type="transmembrane region" description="Helical" evidence="6">
    <location>
        <begin position="162"/>
        <end position="179"/>
    </location>
</feature>
<evidence type="ECO:0000313" key="9">
    <source>
        <dbReference type="Proteomes" id="UP000032233"/>
    </source>
</evidence>
<dbReference type="SUPFAM" id="SSF103473">
    <property type="entry name" value="MFS general substrate transporter"/>
    <property type="match status" value="1"/>
</dbReference>
<dbReference type="InParanoid" id="A0A0D2HQL0"/>
<dbReference type="InterPro" id="IPR011701">
    <property type="entry name" value="MFS"/>
</dbReference>
<keyword evidence="3 6" id="KW-1133">Transmembrane helix</keyword>
<dbReference type="FunCoup" id="A0A0D2HQL0">
    <property type="interactions" value="363"/>
</dbReference>